<dbReference type="InParanoid" id="F9XRZ0"/>
<dbReference type="EMBL" id="CM001214">
    <property type="protein sequence ID" value="EGP82003.1"/>
    <property type="molecule type" value="Genomic_DNA"/>
</dbReference>
<evidence type="ECO:0000313" key="2">
    <source>
        <dbReference type="EMBL" id="EGP82003.1"/>
    </source>
</evidence>
<reference evidence="2 3" key="1">
    <citation type="journal article" date="2011" name="PLoS Genet.">
        <title>Finished genome of the fungal wheat pathogen Mycosphaerella graminicola reveals dispensome structure, chromosome plasticity, and stealth pathogenesis.</title>
        <authorList>
            <person name="Goodwin S.B."/>
            <person name="Ben M'barek S."/>
            <person name="Dhillon B."/>
            <person name="Wittenberg A.H.J."/>
            <person name="Crane C.F."/>
            <person name="Hane J.K."/>
            <person name="Foster A.J."/>
            <person name="Van der Lee T.A.J."/>
            <person name="Grimwood J."/>
            <person name="Aerts A."/>
            <person name="Antoniw J."/>
            <person name="Bailey A."/>
            <person name="Bluhm B."/>
            <person name="Bowler J."/>
            <person name="Bristow J."/>
            <person name="van der Burgt A."/>
            <person name="Canto-Canche B."/>
            <person name="Churchill A.C.L."/>
            <person name="Conde-Ferraez L."/>
            <person name="Cools H.J."/>
            <person name="Coutinho P.M."/>
            <person name="Csukai M."/>
            <person name="Dehal P."/>
            <person name="De Wit P."/>
            <person name="Donzelli B."/>
            <person name="van de Geest H.C."/>
            <person name="van Ham R.C.H.J."/>
            <person name="Hammond-Kosack K.E."/>
            <person name="Henrissat B."/>
            <person name="Kilian A."/>
            <person name="Kobayashi A.K."/>
            <person name="Koopmann E."/>
            <person name="Kourmpetis Y."/>
            <person name="Kuzniar A."/>
            <person name="Lindquist E."/>
            <person name="Lombard V."/>
            <person name="Maliepaard C."/>
            <person name="Martins N."/>
            <person name="Mehrabi R."/>
            <person name="Nap J.P.H."/>
            <person name="Ponomarenko A."/>
            <person name="Rudd J.J."/>
            <person name="Salamov A."/>
            <person name="Schmutz J."/>
            <person name="Schouten H.J."/>
            <person name="Shapiro H."/>
            <person name="Stergiopoulos I."/>
            <person name="Torriani S.F.F."/>
            <person name="Tu H."/>
            <person name="de Vries R.P."/>
            <person name="Waalwijk C."/>
            <person name="Ware S.B."/>
            <person name="Wiebenga A."/>
            <person name="Zwiers L.-H."/>
            <person name="Oliver R.P."/>
            <person name="Grigoriev I.V."/>
            <person name="Kema G.H.J."/>
        </authorList>
    </citation>
    <scope>NUCLEOTIDE SEQUENCE [LARGE SCALE GENOMIC DNA]</scope>
    <source>
        <strain evidence="3">CBS 115943 / IPO323</strain>
    </source>
</reference>
<dbReference type="HOGENOM" id="CLU_1994412_0_0_1"/>
<feature type="compositionally biased region" description="Basic and acidic residues" evidence="1">
    <location>
        <begin position="57"/>
        <end position="67"/>
    </location>
</feature>
<protein>
    <submittedName>
        <fullName evidence="2">Uncharacterized protein</fullName>
    </submittedName>
</protein>
<dbReference type="KEGG" id="ztr:MYCGRDRAFT_97981"/>
<organism evidence="2 3">
    <name type="scientific">Zymoseptoria tritici (strain CBS 115943 / IPO323)</name>
    <name type="common">Speckled leaf blotch fungus</name>
    <name type="synonym">Septoria tritici</name>
    <dbReference type="NCBI Taxonomy" id="336722"/>
    <lineage>
        <taxon>Eukaryota</taxon>
        <taxon>Fungi</taxon>
        <taxon>Dikarya</taxon>
        <taxon>Ascomycota</taxon>
        <taxon>Pezizomycotina</taxon>
        <taxon>Dothideomycetes</taxon>
        <taxon>Dothideomycetidae</taxon>
        <taxon>Mycosphaerellales</taxon>
        <taxon>Mycosphaerellaceae</taxon>
        <taxon>Zymoseptoria</taxon>
    </lineage>
</organism>
<feature type="compositionally biased region" description="Basic and acidic residues" evidence="1">
    <location>
        <begin position="84"/>
        <end position="108"/>
    </location>
</feature>
<proteinExistence type="predicted"/>
<dbReference type="Proteomes" id="UP000008062">
    <property type="component" value="Chromosome 19"/>
</dbReference>
<name>F9XRZ0_ZYMTI</name>
<dbReference type="RefSeq" id="XP_003847027.1">
    <property type="nucleotide sequence ID" value="XM_003846979.1"/>
</dbReference>
<gene>
    <name evidence="2" type="ORF">MYCGRDRAFT_97981</name>
</gene>
<evidence type="ECO:0000256" key="1">
    <source>
        <dbReference type="SAM" id="MobiDB-lite"/>
    </source>
</evidence>
<feature type="region of interest" description="Disordered" evidence="1">
    <location>
        <begin position="29"/>
        <end position="109"/>
    </location>
</feature>
<sequence>MHRNEMGVLWLAALFQAFRRHQSFGQLTMGRGDAFSSTSTIEDHQHSTPGSGDTEEASSHRLSHETPHTTLQPVSDPPWLQQESDEKLRGRNSERKPKSASTLRREAQFDLLTPAASSFNRATDS</sequence>
<dbReference type="GeneID" id="13399422"/>
<accession>F9XRZ0</accession>
<evidence type="ECO:0000313" key="3">
    <source>
        <dbReference type="Proteomes" id="UP000008062"/>
    </source>
</evidence>
<keyword evidence="3" id="KW-1185">Reference proteome</keyword>
<dbReference type="AlphaFoldDB" id="F9XRZ0"/>